<accession>A0A383EF55</accession>
<protein>
    <submittedName>
        <fullName evidence="1">Uncharacterized protein</fullName>
    </submittedName>
</protein>
<reference evidence="1" key="1">
    <citation type="submission" date="2018-05" db="EMBL/GenBank/DDBJ databases">
        <authorList>
            <person name="Lanie J.A."/>
            <person name="Ng W.-L."/>
            <person name="Kazmierczak K.M."/>
            <person name="Andrzejewski T.M."/>
            <person name="Davidsen T.M."/>
            <person name="Wayne K.J."/>
            <person name="Tettelin H."/>
            <person name="Glass J.I."/>
            <person name="Rusch D."/>
            <person name="Podicherti R."/>
            <person name="Tsui H.-C.T."/>
            <person name="Winkler M.E."/>
        </authorList>
    </citation>
    <scope>NUCLEOTIDE SEQUENCE</scope>
</reference>
<dbReference type="EMBL" id="UINC01225339">
    <property type="protein sequence ID" value="SVE55361.1"/>
    <property type="molecule type" value="Genomic_DNA"/>
</dbReference>
<name>A0A383EF55_9ZZZZ</name>
<sequence>MTKKTFEKQITSLPKEVAFCKKCSMSNQRPRIIFDNHGVCSACINTA</sequence>
<proteinExistence type="predicted"/>
<feature type="non-terminal residue" evidence="1">
    <location>
        <position position="47"/>
    </location>
</feature>
<dbReference type="AlphaFoldDB" id="A0A383EF55"/>
<gene>
    <name evidence="1" type="ORF">METZ01_LOCUS508215</name>
</gene>
<organism evidence="1">
    <name type="scientific">marine metagenome</name>
    <dbReference type="NCBI Taxonomy" id="408172"/>
    <lineage>
        <taxon>unclassified sequences</taxon>
        <taxon>metagenomes</taxon>
        <taxon>ecological metagenomes</taxon>
    </lineage>
</organism>
<evidence type="ECO:0000313" key="1">
    <source>
        <dbReference type="EMBL" id="SVE55361.1"/>
    </source>
</evidence>